<evidence type="ECO:0000313" key="2">
    <source>
        <dbReference type="EMBL" id="KAL3687812.1"/>
    </source>
</evidence>
<comment type="caution">
    <text evidence="2">The sequence shown here is derived from an EMBL/GenBank/DDBJ whole genome shotgun (WGS) entry which is preliminary data.</text>
</comment>
<protein>
    <recommendedName>
        <fullName evidence="4">Endonuclease/exonuclease/phosphatase domain-containing protein</fullName>
    </recommendedName>
</protein>
<dbReference type="SUPFAM" id="SSF56219">
    <property type="entry name" value="DNase I-like"/>
    <property type="match status" value="1"/>
</dbReference>
<dbReference type="EMBL" id="JBJQOH010000004">
    <property type="protein sequence ID" value="KAL3687812.1"/>
    <property type="molecule type" value="Genomic_DNA"/>
</dbReference>
<dbReference type="InterPro" id="IPR036691">
    <property type="entry name" value="Endo/exonu/phosph_ase_sf"/>
</dbReference>
<sequence length="914" mass="103389">MDATDQVEPIEETEESRVRRMLEELFGPEVEDTSDTSETGESGETLDTTNWPPATALAPEDLYGHLEREGILRPPLTIDRLVGIGDYGPRFDPYFWGVWRTKQATLVRDHSSADRIKYKAVFSKIEDDSGLDEVFVSRIWSGTEVPPFVGFGALLEGRDGVYRAGLDIGRGGFLHSTDPAERAFQTVTARDDGVQTVDSRLDIQPILTGFKNKLRTYAEVTRESQLAVLREHEEARRLELEARFRSFTDAAQESQAVLQTERDKELMARHERSLNIRVVGLVEQEDEDTKILVTDFFRNTLKIHNPGVVHAFRVGKGERGPKPVVVRFNSLESRTTILSGRGMLKGENIWLDADLTPAQAETSWSHADIIGLAETWSRHEAVNVELDGFCCLISLWNDKKHQKGRGFGGIAVWVRESLDVKVEYTDVKKQFVCLSIMRGSLVSFFIFAYFAPLGAPIYQLKPIRLDPFEEISRIVTNFQQKGPVWIFGDFNSRIGSLQPGEDVDVGPQWRDDCNSDWNRSSDDAGRNPMGELFLRFLTTCSLTILNGSSKFPNTQACTFVGAMGSSTVDFVLATYSAQDEVSTFALGPIVPESDHRALHCNIKIPRTHNRTVRRPVNYIMLREKRAVYEQKITEELAKGVGGSDDVTSTLLKAARDVNMGCSTGRRAWYDVACMEARKTALEASGDARHVAFRTYKHFVRAKRRYFIREEQRRLEEELKLEPRIFWSRLRPPGSVSTLPREQLLDHVKTLYFVPETAVMPVHGGPAIEFSLEEVDNELNHINTGRAADLSGLHIEMLRWGDLTPVLEHMDVKMQSCAEATRVAHTTLLQEQEKEKLAREARINNLRIVGLPEEDKENTKDVVLKFFQEELLVREPIVESAVRIGRGERGSRAILVRFGSAERRGRVVGNRRLLK</sequence>
<feature type="compositionally biased region" description="Polar residues" evidence="1">
    <location>
        <begin position="36"/>
        <end position="52"/>
    </location>
</feature>
<dbReference type="Gene3D" id="3.60.10.10">
    <property type="entry name" value="Endonuclease/exonuclease/phosphatase"/>
    <property type="match status" value="1"/>
</dbReference>
<accession>A0ABD3H8H0</accession>
<feature type="region of interest" description="Disordered" evidence="1">
    <location>
        <begin position="1"/>
        <end position="54"/>
    </location>
</feature>
<name>A0ABD3H8H0_9MARC</name>
<proteinExistence type="predicted"/>
<dbReference type="AlphaFoldDB" id="A0ABD3H8H0"/>
<reference evidence="2 3" key="1">
    <citation type="submission" date="2024-09" db="EMBL/GenBank/DDBJ databases">
        <title>Chromosome-scale assembly of Riccia sorocarpa.</title>
        <authorList>
            <person name="Paukszto L."/>
        </authorList>
    </citation>
    <scope>NUCLEOTIDE SEQUENCE [LARGE SCALE GENOMIC DNA]</scope>
    <source>
        <strain evidence="2">LP-2024</strain>
        <tissue evidence="2">Aerial parts of the thallus</tissue>
    </source>
</reference>
<dbReference type="Gene3D" id="3.30.70.1820">
    <property type="entry name" value="L1 transposable element, RRM domain"/>
    <property type="match status" value="1"/>
</dbReference>
<dbReference type="Proteomes" id="UP001633002">
    <property type="component" value="Unassembled WGS sequence"/>
</dbReference>
<gene>
    <name evidence="2" type="ORF">R1sor_014121</name>
</gene>
<evidence type="ECO:0000313" key="3">
    <source>
        <dbReference type="Proteomes" id="UP001633002"/>
    </source>
</evidence>
<evidence type="ECO:0008006" key="4">
    <source>
        <dbReference type="Google" id="ProtNLM"/>
    </source>
</evidence>
<organism evidence="2 3">
    <name type="scientific">Riccia sorocarpa</name>
    <dbReference type="NCBI Taxonomy" id="122646"/>
    <lineage>
        <taxon>Eukaryota</taxon>
        <taxon>Viridiplantae</taxon>
        <taxon>Streptophyta</taxon>
        <taxon>Embryophyta</taxon>
        <taxon>Marchantiophyta</taxon>
        <taxon>Marchantiopsida</taxon>
        <taxon>Marchantiidae</taxon>
        <taxon>Marchantiales</taxon>
        <taxon>Ricciaceae</taxon>
        <taxon>Riccia</taxon>
    </lineage>
</organism>
<keyword evidence="3" id="KW-1185">Reference proteome</keyword>
<evidence type="ECO:0000256" key="1">
    <source>
        <dbReference type="SAM" id="MobiDB-lite"/>
    </source>
</evidence>